<dbReference type="Proteomes" id="UP000694844">
    <property type="component" value="Chromosome 6"/>
</dbReference>
<evidence type="ECO:0000313" key="4">
    <source>
        <dbReference type="Proteomes" id="UP000694844"/>
    </source>
</evidence>
<dbReference type="GO" id="GO:0003677">
    <property type="term" value="F:DNA binding"/>
    <property type="evidence" value="ECO:0007669"/>
    <property type="project" value="UniProtKB-KW"/>
</dbReference>
<dbReference type="Gene3D" id="1.10.150.130">
    <property type="match status" value="1"/>
</dbReference>
<sequence length="308" mass="34541">MGEYILKSRSENTSKKYLSSFNRWAKFIGSKGKPAIPANPIHISLYLTHLLNIGCSFHVLSSALYAIKWAHSILGHMDPTDHPFVRNLVESSKRHNKPKVSKKEIITSIDLISLCDLHVSSNNLLEVRDLCMILVSFAGFLRFDELSSLRCSDVTFMDGYVKIHIDKSKTDQYRQGNEILISSGFTSACPVKMLKRYVSLGSIDITSDHFLFKSTFKSKDGLRLIYKNKKLSYTRARECILSRLKSVTGNINIGLHSLRSGGATAAANSNVSERCWKKHGRWSSDSSKDGYVKDSLESRLAVSKNLGL</sequence>
<dbReference type="PANTHER" id="PTHR34605:SF6">
    <property type="entry name" value="TYR RECOMBINASE DOMAIN-CONTAINING PROTEIN"/>
    <property type="match status" value="1"/>
</dbReference>
<gene>
    <name evidence="5" type="primary">LOC111100391</name>
</gene>
<dbReference type="KEGG" id="cvn:111100391"/>
<evidence type="ECO:0000259" key="3">
    <source>
        <dbReference type="PROSITE" id="PS51898"/>
    </source>
</evidence>
<dbReference type="InterPro" id="IPR013762">
    <property type="entry name" value="Integrase-like_cat_sf"/>
</dbReference>
<dbReference type="AlphaFoldDB" id="A0A8B8A9R5"/>
<name>A0A8B8A9R5_CRAVI</name>
<protein>
    <submittedName>
        <fullName evidence="5">Uncharacterized protein LOC111100391 isoform X1</fullName>
    </submittedName>
</protein>
<evidence type="ECO:0000313" key="5">
    <source>
        <dbReference type="RefSeq" id="XP_022287905.1"/>
    </source>
</evidence>
<reference evidence="5" key="1">
    <citation type="submission" date="2025-08" db="UniProtKB">
        <authorList>
            <consortium name="RefSeq"/>
        </authorList>
    </citation>
    <scope>IDENTIFICATION</scope>
    <source>
        <tissue evidence="5">Whole sample</tissue>
    </source>
</reference>
<dbReference type="GO" id="GO:0015074">
    <property type="term" value="P:DNA integration"/>
    <property type="evidence" value="ECO:0007669"/>
    <property type="project" value="InterPro"/>
</dbReference>
<dbReference type="PROSITE" id="PS51898">
    <property type="entry name" value="TYR_RECOMBINASE"/>
    <property type="match status" value="1"/>
</dbReference>
<accession>A0A8B8A9R5</accession>
<evidence type="ECO:0000256" key="2">
    <source>
        <dbReference type="ARBA" id="ARBA00023172"/>
    </source>
</evidence>
<dbReference type="InterPro" id="IPR011010">
    <property type="entry name" value="DNA_brk_join_enz"/>
</dbReference>
<dbReference type="SUPFAM" id="SSF56349">
    <property type="entry name" value="DNA breaking-rejoining enzymes"/>
    <property type="match status" value="1"/>
</dbReference>
<feature type="domain" description="Tyr recombinase" evidence="3">
    <location>
        <begin position="101"/>
        <end position="304"/>
    </location>
</feature>
<dbReference type="SUPFAM" id="SSF47823">
    <property type="entry name" value="lambda integrase-like, N-terminal domain"/>
    <property type="match status" value="1"/>
</dbReference>
<dbReference type="GeneID" id="111100391"/>
<proteinExistence type="predicted"/>
<dbReference type="Pfam" id="PF00589">
    <property type="entry name" value="Phage_integrase"/>
    <property type="match status" value="1"/>
</dbReference>
<dbReference type="Gene3D" id="1.10.443.10">
    <property type="entry name" value="Intergrase catalytic core"/>
    <property type="match status" value="1"/>
</dbReference>
<organism evidence="4 5">
    <name type="scientific">Crassostrea virginica</name>
    <name type="common">Eastern oyster</name>
    <dbReference type="NCBI Taxonomy" id="6565"/>
    <lineage>
        <taxon>Eukaryota</taxon>
        <taxon>Metazoa</taxon>
        <taxon>Spiralia</taxon>
        <taxon>Lophotrochozoa</taxon>
        <taxon>Mollusca</taxon>
        <taxon>Bivalvia</taxon>
        <taxon>Autobranchia</taxon>
        <taxon>Pteriomorphia</taxon>
        <taxon>Ostreida</taxon>
        <taxon>Ostreoidea</taxon>
        <taxon>Ostreidae</taxon>
        <taxon>Crassostrea</taxon>
    </lineage>
</organism>
<dbReference type="RefSeq" id="XP_022287905.1">
    <property type="nucleotide sequence ID" value="XM_022432197.1"/>
</dbReference>
<dbReference type="InterPro" id="IPR002104">
    <property type="entry name" value="Integrase_catalytic"/>
</dbReference>
<keyword evidence="4" id="KW-1185">Reference proteome</keyword>
<keyword evidence="1" id="KW-0238">DNA-binding</keyword>
<evidence type="ECO:0000256" key="1">
    <source>
        <dbReference type="ARBA" id="ARBA00023125"/>
    </source>
</evidence>
<dbReference type="OrthoDB" id="6105221at2759"/>
<dbReference type="InterPro" id="IPR052925">
    <property type="entry name" value="Phage_Integrase-like_Recomb"/>
</dbReference>
<dbReference type="GO" id="GO:0006310">
    <property type="term" value="P:DNA recombination"/>
    <property type="evidence" value="ECO:0007669"/>
    <property type="project" value="UniProtKB-KW"/>
</dbReference>
<dbReference type="PANTHER" id="PTHR34605">
    <property type="entry name" value="PHAGE_INTEGRASE DOMAIN-CONTAINING PROTEIN"/>
    <property type="match status" value="1"/>
</dbReference>
<keyword evidence="2" id="KW-0233">DNA recombination</keyword>
<dbReference type="InterPro" id="IPR010998">
    <property type="entry name" value="Integrase_recombinase_N"/>
</dbReference>